<keyword evidence="2" id="KW-0472">Membrane</keyword>
<dbReference type="RefSeq" id="WP_315975774.1">
    <property type="nucleotide sequence ID" value="NZ_AP018817.1"/>
</dbReference>
<reference evidence="3" key="1">
    <citation type="submission" date="2018-07" db="EMBL/GenBank/DDBJ databases">
        <title>Complete genome sequence of Sphingomonas bisphenolicum strain AO1, a bisphenol A degradative bacterium isolated from Japanese farm field.</title>
        <authorList>
            <person name="Murakami M."/>
            <person name="Koh M."/>
            <person name="Koba S."/>
            <person name="Matsumura Y."/>
        </authorList>
    </citation>
    <scope>NUCLEOTIDE SEQUENCE</scope>
    <source>
        <strain evidence="3">AO1</strain>
    </source>
</reference>
<evidence type="ECO:0000256" key="1">
    <source>
        <dbReference type="SAM" id="MobiDB-lite"/>
    </source>
</evidence>
<gene>
    <name evidence="3" type="ORF">SBA_ch1_28510</name>
</gene>
<protein>
    <submittedName>
        <fullName evidence="3">Uncharacterized protein</fullName>
    </submittedName>
</protein>
<keyword evidence="2" id="KW-1133">Transmembrane helix</keyword>
<evidence type="ECO:0000313" key="4">
    <source>
        <dbReference type="Proteomes" id="UP001059971"/>
    </source>
</evidence>
<dbReference type="Proteomes" id="UP001059971">
    <property type="component" value="Chromosome 1"/>
</dbReference>
<organism evidence="3 4">
    <name type="scientific">Sphingomonas bisphenolicum</name>
    <dbReference type="NCBI Taxonomy" id="296544"/>
    <lineage>
        <taxon>Bacteria</taxon>
        <taxon>Pseudomonadati</taxon>
        <taxon>Pseudomonadota</taxon>
        <taxon>Alphaproteobacteria</taxon>
        <taxon>Sphingomonadales</taxon>
        <taxon>Sphingomonadaceae</taxon>
        <taxon>Sphingomonas</taxon>
    </lineage>
</organism>
<accession>A0ABN5WM51</accession>
<evidence type="ECO:0000256" key="2">
    <source>
        <dbReference type="SAM" id="Phobius"/>
    </source>
</evidence>
<name>A0ABN5WM51_9SPHN</name>
<evidence type="ECO:0000313" key="3">
    <source>
        <dbReference type="EMBL" id="BBF70651.1"/>
    </source>
</evidence>
<feature type="region of interest" description="Disordered" evidence="1">
    <location>
        <begin position="1"/>
        <end position="20"/>
    </location>
</feature>
<dbReference type="EMBL" id="AP018817">
    <property type="protein sequence ID" value="BBF70651.1"/>
    <property type="molecule type" value="Genomic_DNA"/>
</dbReference>
<proteinExistence type="predicted"/>
<feature type="transmembrane region" description="Helical" evidence="2">
    <location>
        <begin position="75"/>
        <end position="101"/>
    </location>
</feature>
<sequence>MMRNSPAQPPHAKPSGPQLDLDLDPTIEALIEARAASLAQHQALFWRFRLVTIETLMMGALILCAGLALHQPAAMVLRAAIMVSAGCFASGMLLIGLTGAFDRGLDHFTRWRRGQ</sequence>
<keyword evidence="2" id="KW-0812">Transmembrane</keyword>
<keyword evidence="4" id="KW-1185">Reference proteome</keyword>
<feature type="transmembrane region" description="Helical" evidence="2">
    <location>
        <begin position="50"/>
        <end position="69"/>
    </location>
</feature>